<dbReference type="AlphaFoldDB" id="A0A7U1HSB3"/>
<name>A0A7U1HSB3_ECOLX</name>
<reference evidence="1" key="1">
    <citation type="journal article" date="2021" name="Sci. Rep.">
        <title>Antibiotic resistance plasmid composition and architecture in Escherichia coli isolates from meat.</title>
        <authorList>
            <person name="Darphorn T.S."/>
            <person name="Bel K."/>
            <person name="Koenders-van Sint Anneland B.B."/>
            <person name="Brul S."/>
            <person name="Ter Kuile B.H."/>
        </authorList>
    </citation>
    <scope>NUCLEOTIDE SEQUENCE</scope>
    <source>
        <strain evidence="1">ESBL3277</strain>
    </source>
</reference>
<protein>
    <submittedName>
        <fullName evidence="1">Uncharacterized protein</fullName>
    </submittedName>
</protein>
<keyword evidence="1" id="KW-0614">Plasmid</keyword>
<accession>A0A7U1HSB3</accession>
<geneLocation type="plasmid" evidence="1">
    <name>pESBL3277-IncF</name>
</geneLocation>
<sequence>MQLTNGLLPLSPVDCMSAHELSHKALEYEVGEILPVSPFFAQLLQYQINQELYYLTY</sequence>
<dbReference type="EMBL" id="MW390539">
    <property type="protein sequence ID" value="QQZ47707.1"/>
    <property type="molecule type" value="Genomic_DNA"/>
</dbReference>
<proteinExistence type="predicted"/>
<evidence type="ECO:0000313" key="1">
    <source>
        <dbReference type="EMBL" id="QQZ47707.1"/>
    </source>
</evidence>
<organism evidence="1">
    <name type="scientific">Escherichia coli</name>
    <dbReference type="NCBI Taxonomy" id="562"/>
    <lineage>
        <taxon>Bacteria</taxon>
        <taxon>Pseudomonadati</taxon>
        <taxon>Pseudomonadota</taxon>
        <taxon>Gammaproteobacteria</taxon>
        <taxon>Enterobacterales</taxon>
        <taxon>Enterobacteriaceae</taxon>
        <taxon>Escherichia</taxon>
    </lineage>
</organism>